<evidence type="ECO:0000259" key="1">
    <source>
        <dbReference type="Pfam" id="PF12728"/>
    </source>
</evidence>
<keyword evidence="3" id="KW-1185">Reference proteome</keyword>
<dbReference type="Gene3D" id="1.10.10.10">
    <property type="entry name" value="Winged helix-like DNA-binding domain superfamily/Winged helix DNA-binding domain"/>
    <property type="match status" value="1"/>
</dbReference>
<dbReference type="Proteomes" id="UP000193801">
    <property type="component" value="Unassembled WGS sequence"/>
</dbReference>
<organism evidence="2 3">
    <name type="scientific">Mycobacterium paraense</name>
    <dbReference type="NCBI Taxonomy" id="767916"/>
    <lineage>
        <taxon>Bacteria</taxon>
        <taxon>Bacillati</taxon>
        <taxon>Actinomycetota</taxon>
        <taxon>Actinomycetes</taxon>
        <taxon>Mycobacteriales</taxon>
        <taxon>Mycobacteriaceae</taxon>
        <taxon>Mycobacterium</taxon>
        <taxon>Mycobacterium simiae complex</taxon>
    </lineage>
</organism>
<dbReference type="EMBL" id="LQPK01000040">
    <property type="protein sequence ID" value="ORW27572.1"/>
    <property type="molecule type" value="Genomic_DNA"/>
</dbReference>
<reference evidence="2 3" key="1">
    <citation type="journal article" date="2015" name="Emerg. Microbes Infect.">
        <title>Characterization of 17 strains belonging to the Mycobacterium simiae complex and description of Mycobacterium paraense sp. nov.</title>
        <authorList>
            <person name="Fusco da Costa A.R."/>
            <person name="Fedrizzi T."/>
            <person name="Lopes M.L."/>
            <person name="Pecorari M."/>
            <person name="Oliveira da Costa W.L."/>
            <person name="Giacobazzi E."/>
            <person name="da Costa Bahia J.R."/>
            <person name="De Sanctis V."/>
            <person name="Batista Lima K.V."/>
            <person name="Bertorelli R."/>
            <person name="Grottola A."/>
            <person name="Fabio A."/>
            <person name="Mariottini A."/>
            <person name="Ferretti P."/>
            <person name="Di Leva F."/>
            <person name="Fregni Serpini G."/>
            <person name="Tagliazucchi S."/>
            <person name="Rumpianesi F."/>
            <person name="Jousson O."/>
            <person name="Segata N."/>
            <person name="Tortoli E."/>
        </authorList>
    </citation>
    <scope>NUCLEOTIDE SEQUENCE [LARGE SCALE GENOMIC DNA]</scope>
    <source>
        <strain evidence="2 3">FI-07156</strain>
    </source>
</reference>
<dbReference type="InterPro" id="IPR041657">
    <property type="entry name" value="HTH_17"/>
</dbReference>
<feature type="domain" description="Helix-turn-helix" evidence="1">
    <location>
        <begin position="1"/>
        <end position="50"/>
    </location>
</feature>
<accession>A0ABX3VGM6</accession>
<dbReference type="SUPFAM" id="SSF46955">
    <property type="entry name" value="Putative DNA-binding domain"/>
    <property type="match status" value="1"/>
</dbReference>
<protein>
    <submittedName>
        <fullName evidence="2">Transcriptional regulator</fullName>
    </submittedName>
</protein>
<evidence type="ECO:0000313" key="3">
    <source>
        <dbReference type="Proteomes" id="UP000193801"/>
    </source>
</evidence>
<dbReference type="Pfam" id="PF12728">
    <property type="entry name" value="HTH_17"/>
    <property type="match status" value="1"/>
</dbReference>
<dbReference type="InterPro" id="IPR009061">
    <property type="entry name" value="DNA-bd_dom_put_sf"/>
</dbReference>
<dbReference type="InterPro" id="IPR036388">
    <property type="entry name" value="WH-like_DNA-bd_sf"/>
</dbReference>
<sequence>MSTNEVSALTGIKQSTLRYWRHCDEGPPSFAMGGRVMYRRTAVMAWIEQQEQATRRDGHPIASQS</sequence>
<comment type="caution">
    <text evidence="2">The sequence shown here is derived from an EMBL/GenBank/DDBJ whole genome shotgun (WGS) entry which is preliminary data.</text>
</comment>
<proteinExistence type="predicted"/>
<gene>
    <name evidence="2" type="ORF">AWB91_27210</name>
</gene>
<name>A0ABX3VGM6_9MYCO</name>
<evidence type="ECO:0000313" key="2">
    <source>
        <dbReference type="EMBL" id="ORW27572.1"/>
    </source>
</evidence>